<name>A0A6J2YUJ5_SITOR</name>
<organism evidence="11 12">
    <name type="scientific">Sitophilus oryzae</name>
    <name type="common">Rice weevil</name>
    <name type="synonym">Curculio oryzae</name>
    <dbReference type="NCBI Taxonomy" id="7048"/>
    <lineage>
        <taxon>Eukaryota</taxon>
        <taxon>Metazoa</taxon>
        <taxon>Ecdysozoa</taxon>
        <taxon>Arthropoda</taxon>
        <taxon>Hexapoda</taxon>
        <taxon>Insecta</taxon>
        <taxon>Pterygota</taxon>
        <taxon>Neoptera</taxon>
        <taxon>Endopterygota</taxon>
        <taxon>Coleoptera</taxon>
        <taxon>Polyphaga</taxon>
        <taxon>Cucujiformia</taxon>
        <taxon>Curculionidae</taxon>
        <taxon>Dryophthorinae</taxon>
        <taxon>Sitophilus</taxon>
    </lineage>
</organism>
<evidence type="ECO:0000256" key="2">
    <source>
        <dbReference type="ARBA" id="ARBA00008661"/>
    </source>
</evidence>
<gene>
    <name evidence="12" type="primary">LOC115891476</name>
</gene>
<keyword evidence="5 10" id="KW-0812">Transmembrane</keyword>
<dbReference type="GeneID" id="115891476"/>
<evidence type="ECO:0000256" key="7">
    <source>
        <dbReference type="ARBA" id="ARBA00022989"/>
    </source>
</evidence>
<dbReference type="AlphaFoldDB" id="A0A6J2YUJ5"/>
<keyword evidence="6 10" id="KW-0735">Signal-anchor</keyword>
<keyword evidence="3 10" id="KW-0328">Glycosyltransferase</keyword>
<proteinExistence type="inferred from homology"/>
<dbReference type="InterPro" id="IPR002659">
    <property type="entry name" value="Glyco_trans_31"/>
</dbReference>
<evidence type="ECO:0000256" key="6">
    <source>
        <dbReference type="ARBA" id="ARBA00022968"/>
    </source>
</evidence>
<dbReference type="PANTHER" id="PTHR11214">
    <property type="entry name" value="BETA-1,3-N-ACETYLGLUCOSAMINYLTRANSFERASE"/>
    <property type="match status" value="1"/>
</dbReference>
<dbReference type="Gene3D" id="3.90.550.50">
    <property type="match status" value="1"/>
</dbReference>
<evidence type="ECO:0000256" key="4">
    <source>
        <dbReference type="ARBA" id="ARBA00022679"/>
    </source>
</evidence>
<keyword evidence="4" id="KW-0808">Transferase</keyword>
<dbReference type="EC" id="2.4.1.-" evidence="10"/>
<evidence type="ECO:0000256" key="10">
    <source>
        <dbReference type="RuleBase" id="RU363063"/>
    </source>
</evidence>
<comment type="similarity">
    <text evidence="2 10">Belongs to the glycosyltransferase 31 family.</text>
</comment>
<evidence type="ECO:0000256" key="1">
    <source>
        <dbReference type="ARBA" id="ARBA00004323"/>
    </source>
</evidence>
<dbReference type="Proteomes" id="UP000504635">
    <property type="component" value="Unplaced"/>
</dbReference>
<sequence length="367" mass="43235">MISFSKRLLIVLICVVILILVYLTYLNHQDYIEIFDLSYEFKNNRPNISSQKLLDIPFRYLINNEFLCTDENSEILAVFIVTSYFGNVETRSSMRQAFPLEDLKKHKLRRIFLLGTAPTDIYINQDVIEKENEKFRDIIQGNFIEAYRNLTYKHVMGLKWITTFCSNSKYIIKMDDDIVVNMYMIESILMSLNNIRHRKFIAGYVLTNMVPIREPTNKWYVTKEEYPFSRYPPFVSGWFYITNVRTVKNLVALVNYEPYFWIDDLYITGILAAKLKITLYNISKHFTPNSEFLQCCLQDFNKDLYCDINIGPNGGDNNMFYHFNKQAKKCFHGKCKRRLKSIDESCVAEQKMNLGKGLGFVNSLKLK</sequence>
<evidence type="ECO:0000256" key="8">
    <source>
        <dbReference type="ARBA" id="ARBA00023034"/>
    </source>
</evidence>
<keyword evidence="7 10" id="KW-1133">Transmembrane helix</keyword>
<dbReference type="GO" id="GO:0016758">
    <property type="term" value="F:hexosyltransferase activity"/>
    <property type="evidence" value="ECO:0007669"/>
    <property type="project" value="InterPro"/>
</dbReference>
<dbReference type="OrthoDB" id="2139606at2759"/>
<dbReference type="RefSeq" id="XP_030767788.1">
    <property type="nucleotide sequence ID" value="XM_030911928.1"/>
</dbReference>
<evidence type="ECO:0000256" key="3">
    <source>
        <dbReference type="ARBA" id="ARBA00022676"/>
    </source>
</evidence>
<evidence type="ECO:0000313" key="11">
    <source>
        <dbReference type="Proteomes" id="UP000504635"/>
    </source>
</evidence>
<dbReference type="InParanoid" id="A0A6J2YUJ5"/>
<dbReference type="GO" id="GO:0000139">
    <property type="term" value="C:Golgi membrane"/>
    <property type="evidence" value="ECO:0007669"/>
    <property type="project" value="UniProtKB-SubCell"/>
</dbReference>
<dbReference type="FunCoup" id="A0A6J2YUJ5">
    <property type="interactions" value="65"/>
</dbReference>
<keyword evidence="9 10" id="KW-0472">Membrane</keyword>
<comment type="subcellular location">
    <subcellularLocation>
        <location evidence="1 10">Golgi apparatus membrane</location>
        <topology evidence="1 10">Single-pass type II membrane protein</topology>
    </subcellularLocation>
</comment>
<evidence type="ECO:0000256" key="9">
    <source>
        <dbReference type="ARBA" id="ARBA00023136"/>
    </source>
</evidence>
<protein>
    <recommendedName>
        <fullName evidence="10">Hexosyltransferase</fullName>
        <ecNumber evidence="10">2.4.1.-</ecNumber>
    </recommendedName>
</protein>
<feature type="transmembrane region" description="Helical" evidence="10">
    <location>
        <begin position="7"/>
        <end position="25"/>
    </location>
</feature>
<dbReference type="KEGG" id="soy:115891476"/>
<reference evidence="12" key="1">
    <citation type="submission" date="2025-08" db="UniProtKB">
        <authorList>
            <consortium name="RefSeq"/>
        </authorList>
    </citation>
    <scope>IDENTIFICATION</scope>
    <source>
        <tissue evidence="12">Gonads</tissue>
    </source>
</reference>
<dbReference type="PANTHER" id="PTHR11214:SF235">
    <property type="entry name" value="HEXOSYLTRANSFERASE"/>
    <property type="match status" value="1"/>
</dbReference>
<dbReference type="FunFam" id="3.90.550.50:FF:000028">
    <property type="entry name" value="Hexosyltransferase"/>
    <property type="match status" value="1"/>
</dbReference>
<dbReference type="Pfam" id="PF01762">
    <property type="entry name" value="Galactosyl_T"/>
    <property type="match status" value="1"/>
</dbReference>
<keyword evidence="8 10" id="KW-0333">Golgi apparatus</keyword>
<accession>A0A6J2YUJ5</accession>
<evidence type="ECO:0000313" key="12">
    <source>
        <dbReference type="RefSeq" id="XP_030767788.1"/>
    </source>
</evidence>
<keyword evidence="11" id="KW-1185">Reference proteome</keyword>
<evidence type="ECO:0000256" key="5">
    <source>
        <dbReference type="ARBA" id="ARBA00022692"/>
    </source>
</evidence>
<dbReference type="GO" id="GO:0006493">
    <property type="term" value="P:protein O-linked glycosylation"/>
    <property type="evidence" value="ECO:0007669"/>
    <property type="project" value="TreeGrafter"/>
</dbReference>